<dbReference type="EMBL" id="BMGR01000018">
    <property type="protein sequence ID" value="GGG22103.1"/>
    <property type="molecule type" value="Genomic_DNA"/>
</dbReference>
<keyword evidence="2" id="KW-1185">Reference proteome</keyword>
<evidence type="ECO:0000313" key="2">
    <source>
        <dbReference type="Proteomes" id="UP000644756"/>
    </source>
</evidence>
<reference evidence="1" key="1">
    <citation type="journal article" date="2014" name="Int. J. Syst. Evol. Microbiol.">
        <title>Complete genome sequence of Corynebacterium casei LMG S-19264T (=DSM 44701T), isolated from a smear-ripened cheese.</title>
        <authorList>
            <consortium name="US DOE Joint Genome Institute (JGI-PGF)"/>
            <person name="Walter F."/>
            <person name="Albersmeier A."/>
            <person name="Kalinowski J."/>
            <person name="Ruckert C."/>
        </authorList>
    </citation>
    <scope>NUCLEOTIDE SEQUENCE</scope>
    <source>
        <strain evidence="1">CGMCC 1.12987</strain>
    </source>
</reference>
<name>A0A917LGX6_9BACL</name>
<sequence length="58" mass="6782">MAPFQIKESDILSMTPMPGNHKIMLKKEQQEENESKANVEWGCLSYFDNFLLESQYLV</sequence>
<dbReference type="Proteomes" id="UP000644756">
    <property type="component" value="Unassembled WGS sequence"/>
</dbReference>
<accession>A0A917LGX6</accession>
<evidence type="ECO:0000313" key="1">
    <source>
        <dbReference type="EMBL" id="GGG22103.1"/>
    </source>
</evidence>
<gene>
    <name evidence="1" type="ORF">GCM10010916_43450</name>
</gene>
<comment type="caution">
    <text evidence="1">The sequence shown here is derived from an EMBL/GenBank/DDBJ whole genome shotgun (WGS) entry which is preliminary data.</text>
</comment>
<protein>
    <submittedName>
        <fullName evidence="1">Uncharacterized protein</fullName>
    </submittedName>
</protein>
<reference evidence="1" key="2">
    <citation type="submission" date="2020-09" db="EMBL/GenBank/DDBJ databases">
        <authorList>
            <person name="Sun Q."/>
            <person name="Zhou Y."/>
        </authorList>
    </citation>
    <scope>NUCLEOTIDE SEQUENCE</scope>
    <source>
        <strain evidence="1">CGMCC 1.12987</strain>
    </source>
</reference>
<organism evidence="1 2">
    <name type="scientific">Paenibacillus abyssi</name>
    <dbReference type="NCBI Taxonomy" id="1340531"/>
    <lineage>
        <taxon>Bacteria</taxon>
        <taxon>Bacillati</taxon>
        <taxon>Bacillota</taxon>
        <taxon>Bacilli</taxon>
        <taxon>Bacillales</taxon>
        <taxon>Paenibacillaceae</taxon>
        <taxon>Paenibacillus</taxon>
    </lineage>
</organism>
<dbReference type="AlphaFoldDB" id="A0A917LGX6"/>
<proteinExistence type="predicted"/>